<dbReference type="KEGG" id="gaw:V144x_54250"/>
<organism evidence="2 3">
    <name type="scientific">Gimesia aquarii</name>
    <dbReference type="NCBI Taxonomy" id="2527964"/>
    <lineage>
        <taxon>Bacteria</taxon>
        <taxon>Pseudomonadati</taxon>
        <taxon>Planctomycetota</taxon>
        <taxon>Planctomycetia</taxon>
        <taxon>Planctomycetales</taxon>
        <taxon>Planctomycetaceae</taxon>
        <taxon>Gimesia</taxon>
    </lineage>
</organism>
<proteinExistence type="predicted"/>
<evidence type="ECO:0000256" key="1">
    <source>
        <dbReference type="SAM" id="Phobius"/>
    </source>
</evidence>
<sequence>MRETLMQRKVWLPIAILFLAMAISGYRHCVLIWCNSQFEIWCSSEKGVVGFRVFVPYHGQRAEGFYFETALTNHMYLSSNIPAWFRGNWGRPAGVFRFATSYGGNIPYWFLMLAYFVFMHFLRKRQTAATENYEKD</sequence>
<feature type="transmembrane region" description="Helical" evidence="1">
    <location>
        <begin position="106"/>
        <end position="122"/>
    </location>
</feature>
<dbReference type="AlphaFoldDB" id="A0A517W3S1"/>
<evidence type="ECO:0000313" key="2">
    <source>
        <dbReference type="EMBL" id="QDT99911.1"/>
    </source>
</evidence>
<keyword evidence="1" id="KW-1133">Transmembrane helix</keyword>
<gene>
    <name evidence="2" type="ORF">V144x_54250</name>
</gene>
<evidence type="ECO:0000313" key="3">
    <source>
        <dbReference type="Proteomes" id="UP000318704"/>
    </source>
</evidence>
<name>A0A517W3S1_9PLAN</name>
<keyword evidence="1" id="KW-0472">Membrane</keyword>
<protein>
    <submittedName>
        <fullName evidence="2">Uncharacterized protein</fullName>
    </submittedName>
</protein>
<dbReference type="EMBL" id="CP037920">
    <property type="protein sequence ID" value="QDT99911.1"/>
    <property type="molecule type" value="Genomic_DNA"/>
</dbReference>
<dbReference type="RefSeq" id="WP_144989836.1">
    <property type="nucleotide sequence ID" value="NZ_CP037920.1"/>
</dbReference>
<keyword evidence="1" id="KW-0812">Transmembrane</keyword>
<accession>A0A517W3S1</accession>
<reference evidence="2 3" key="1">
    <citation type="submission" date="2019-03" db="EMBL/GenBank/DDBJ databases">
        <title>Deep-cultivation of Planctomycetes and their phenomic and genomic characterization uncovers novel biology.</title>
        <authorList>
            <person name="Wiegand S."/>
            <person name="Jogler M."/>
            <person name="Boedeker C."/>
            <person name="Pinto D."/>
            <person name="Vollmers J."/>
            <person name="Rivas-Marin E."/>
            <person name="Kohn T."/>
            <person name="Peeters S.H."/>
            <person name="Heuer A."/>
            <person name="Rast P."/>
            <person name="Oberbeckmann S."/>
            <person name="Bunk B."/>
            <person name="Jeske O."/>
            <person name="Meyerdierks A."/>
            <person name="Storesund J.E."/>
            <person name="Kallscheuer N."/>
            <person name="Luecker S."/>
            <person name="Lage O.M."/>
            <person name="Pohl T."/>
            <person name="Merkel B.J."/>
            <person name="Hornburger P."/>
            <person name="Mueller R.-W."/>
            <person name="Bruemmer F."/>
            <person name="Labrenz M."/>
            <person name="Spormann A.M."/>
            <person name="Op den Camp H."/>
            <person name="Overmann J."/>
            <person name="Amann R."/>
            <person name="Jetten M.S.M."/>
            <person name="Mascher T."/>
            <person name="Medema M.H."/>
            <person name="Devos D.P."/>
            <person name="Kaster A.-K."/>
            <person name="Ovreas L."/>
            <person name="Rohde M."/>
            <person name="Galperin M.Y."/>
            <person name="Jogler C."/>
        </authorList>
    </citation>
    <scope>NUCLEOTIDE SEQUENCE [LARGE SCALE GENOMIC DNA]</scope>
    <source>
        <strain evidence="2 3">V144</strain>
    </source>
</reference>
<dbReference type="Proteomes" id="UP000318704">
    <property type="component" value="Chromosome"/>
</dbReference>